<dbReference type="SMART" id="SM00343">
    <property type="entry name" value="ZnF_C2HC"/>
    <property type="match status" value="1"/>
</dbReference>
<organism evidence="5 6">
    <name type="scientific">Chara braunii</name>
    <name type="common">Braun's stonewort</name>
    <dbReference type="NCBI Taxonomy" id="69332"/>
    <lineage>
        <taxon>Eukaryota</taxon>
        <taxon>Viridiplantae</taxon>
        <taxon>Streptophyta</taxon>
        <taxon>Charophyceae</taxon>
        <taxon>Charales</taxon>
        <taxon>Characeae</taxon>
        <taxon>Chara</taxon>
    </lineage>
</organism>
<evidence type="ECO:0000256" key="2">
    <source>
        <dbReference type="SAM" id="Coils"/>
    </source>
</evidence>
<evidence type="ECO:0000313" key="5">
    <source>
        <dbReference type="EMBL" id="GBG64431.1"/>
    </source>
</evidence>
<dbReference type="PROSITE" id="PS50158">
    <property type="entry name" value="ZF_CCHC"/>
    <property type="match status" value="1"/>
</dbReference>
<reference evidence="5 6" key="1">
    <citation type="journal article" date="2018" name="Cell">
        <title>The Chara Genome: Secondary Complexity and Implications for Plant Terrestrialization.</title>
        <authorList>
            <person name="Nishiyama T."/>
            <person name="Sakayama H."/>
            <person name="Vries J.D."/>
            <person name="Buschmann H."/>
            <person name="Saint-Marcoux D."/>
            <person name="Ullrich K.K."/>
            <person name="Haas F.B."/>
            <person name="Vanderstraeten L."/>
            <person name="Becker D."/>
            <person name="Lang D."/>
            <person name="Vosolsobe S."/>
            <person name="Rombauts S."/>
            <person name="Wilhelmsson P.K.I."/>
            <person name="Janitza P."/>
            <person name="Kern R."/>
            <person name="Heyl A."/>
            <person name="Rumpler F."/>
            <person name="Villalobos L.I.A.C."/>
            <person name="Clay J.M."/>
            <person name="Skokan R."/>
            <person name="Toyoda A."/>
            <person name="Suzuki Y."/>
            <person name="Kagoshima H."/>
            <person name="Schijlen E."/>
            <person name="Tajeshwar N."/>
            <person name="Catarino B."/>
            <person name="Hetherington A.J."/>
            <person name="Saltykova A."/>
            <person name="Bonnot C."/>
            <person name="Breuninger H."/>
            <person name="Symeonidi A."/>
            <person name="Radhakrishnan G.V."/>
            <person name="Van Nieuwerburgh F."/>
            <person name="Deforce D."/>
            <person name="Chang C."/>
            <person name="Karol K.G."/>
            <person name="Hedrich R."/>
            <person name="Ulvskov P."/>
            <person name="Glockner G."/>
            <person name="Delwiche C.F."/>
            <person name="Petrasek J."/>
            <person name="Van de Peer Y."/>
            <person name="Friml J."/>
            <person name="Beilby M."/>
            <person name="Dolan L."/>
            <person name="Kohara Y."/>
            <person name="Sugano S."/>
            <person name="Fujiyama A."/>
            <person name="Delaux P.-M."/>
            <person name="Quint M."/>
            <person name="TheiBen G."/>
            <person name="Hagemann M."/>
            <person name="Harholt J."/>
            <person name="Dunand C."/>
            <person name="Zachgo S."/>
            <person name="Langdale J."/>
            <person name="Maumus F."/>
            <person name="Straeten D.V.D."/>
            <person name="Gould S.B."/>
            <person name="Rensing S.A."/>
        </authorList>
    </citation>
    <scope>NUCLEOTIDE SEQUENCE [LARGE SCALE GENOMIC DNA]</scope>
    <source>
        <strain evidence="5 6">S276</strain>
    </source>
</reference>
<keyword evidence="6" id="KW-1185">Reference proteome</keyword>
<dbReference type="InterPro" id="IPR036875">
    <property type="entry name" value="Znf_CCHC_sf"/>
</dbReference>
<dbReference type="GO" id="GO:0003676">
    <property type="term" value="F:nucleic acid binding"/>
    <property type="evidence" value="ECO:0007669"/>
    <property type="project" value="InterPro"/>
</dbReference>
<evidence type="ECO:0000256" key="1">
    <source>
        <dbReference type="PROSITE-ProRule" id="PRU00047"/>
    </source>
</evidence>
<dbReference type="SUPFAM" id="SSF57756">
    <property type="entry name" value="Retrovirus zinc finger-like domains"/>
    <property type="match status" value="1"/>
</dbReference>
<feature type="region of interest" description="Disordered" evidence="3">
    <location>
        <begin position="353"/>
        <end position="391"/>
    </location>
</feature>
<dbReference type="Proteomes" id="UP000265515">
    <property type="component" value="Unassembled WGS sequence"/>
</dbReference>
<evidence type="ECO:0000259" key="4">
    <source>
        <dbReference type="PROSITE" id="PS50158"/>
    </source>
</evidence>
<name>A0A388K2Z6_CHABU</name>
<feature type="region of interest" description="Disordered" evidence="3">
    <location>
        <begin position="82"/>
        <end position="130"/>
    </location>
</feature>
<dbReference type="Pfam" id="PF00098">
    <property type="entry name" value="zf-CCHC"/>
    <property type="match status" value="1"/>
</dbReference>
<evidence type="ECO:0000256" key="3">
    <source>
        <dbReference type="SAM" id="MobiDB-lite"/>
    </source>
</evidence>
<feature type="compositionally biased region" description="Basic and acidic residues" evidence="3">
    <location>
        <begin position="379"/>
        <end position="391"/>
    </location>
</feature>
<protein>
    <recommendedName>
        <fullName evidence="4">CCHC-type domain-containing protein</fullName>
    </recommendedName>
</protein>
<evidence type="ECO:0000313" key="6">
    <source>
        <dbReference type="Proteomes" id="UP000265515"/>
    </source>
</evidence>
<dbReference type="Gramene" id="GBG64431">
    <property type="protein sequence ID" value="GBG64431"/>
    <property type="gene ID" value="CBR_g44316"/>
</dbReference>
<dbReference type="GO" id="GO:0008270">
    <property type="term" value="F:zinc ion binding"/>
    <property type="evidence" value="ECO:0007669"/>
    <property type="project" value="UniProtKB-KW"/>
</dbReference>
<gene>
    <name evidence="5" type="ORF">CBR_g44316</name>
</gene>
<keyword evidence="1" id="KW-0479">Metal-binding</keyword>
<dbReference type="EMBL" id="BFEA01000050">
    <property type="protein sequence ID" value="GBG64431.1"/>
    <property type="molecule type" value="Genomic_DNA"/>
</dbReference>
<dbReference type="InterPro" id="IPR001878">
    <property type="entry name" value="Znf_CCHC"/>
</dbReference>
<dbReference type="AlphaFoldDB" id="A0A388K2Z6"/>
<feature type="compositionally biased region" description="Basic and acidic residues" evidence="3">
    <location>
        <begin position="353"/>
        <end position="368"/>
    </location>
</feature>
<proteinExistence type="predicted"/>
<sequence length="391" mass="43471">MPAVRNCYNCGQPGHISRFCPLPDRRLNGGQPSNAIVPAQPLMNVPAATNVGTAVPYYSGQFNGGGSGSGLGRRVNTLEEIVGKINSKHEADEARERREREEEDKKERERDDEERRLKEKKEREDLQKELHKEMSTKLDKVCEVVNGKKAGDVSEIEQLKAQKQCEVAEANAEVWRNEALRSGNKRGSVAICQTPGSAARVRSRVTPGVSPCPVARVDQQLKAMVERHQQEVDLLKEMRLREVNARKESEEEIERLKEAMAKLETGGRTRGTNLRAKLDDVAGPSTCKDKGRSVMAGSASRRDVFIREARKQLRNLRKEEIVSICEKEGIEYMKLDPTKKAIAQGRADRAFEVEVEKESGKGKGKVDAVVDVPDDEGGNSDKSDEHDSTTS</sequence>
<feature type="coiled-coil region" evidence="2">
    <location>
        <begin position="218"/>
        <end position="266"/>
    </location>
</feature>
<comment type="caution">
    <text evidence="5">The sequence shown here is derived from an EMBL/GenBank/DDBJ whole genome shotgun (WGS) entry which is preliminary data.</text>
</comment>
<accession>A0A388K2Z6</accession>
<keyword evidence="1" id="KW-0862">Zinc</keyword>
<keyword evidence="1" id="KW-0863">Zinc-finger</keyword>
<dbReference type="Gene3D" id="4.10.60.10">
    <property type="entry name" value="Zinc finger, CCHC-type"/>
    <property type="match status" value="1"/>
</dbReference>
<feature type="domain" description="CCHC-type" evidence="4">
    <location>
        <begin position="7"/>
        <end position="21"/>
    </location>
</feature>
<keyword evidence="2" id="KW-0175">Coiled coil</keyword>
<feature type="compositionally biased region" description="Basic and acidic residues" evidence="3">
    <location>
        <begin position="87"/>
        <end position="130"/>
    </location>
</feature>